<dbReference type="PROSITE" id="PS50262">
    <property type="entry name" value="G_PROTEIN_RECEP_F1_2"/>
    <property type="match status" value="1"/>
</dbReference>
<comment type="similarity">
    <text evidence="6">Belongs to the G-protein coupled receptor 1 family.</text>
</comment>
<gene>
    <name evidence="11" type="ORF">CCH79_00008173</name>
</gene>
<dbReference type="PRINTS" id="PR01157">
    <property type="entry name" value="P2YPURNOCPTR"/>
</dbReference>
<dbReference type="GO" id="GO:0030687">
    <property type="term" value="C:preribosome, large subunit precursor"/>
    <property type="evidence" value="ECO:0007669"/>
    <property type="project" value="TreeGrafter"/>
</dbReference>
<feature type="non-terminal residue" evidence="11">
    <location>
        <position position="1"/>
    </location>
</feature>
<dbReference type="InterPro" id="IPR017452">
    <property type="entry name" value="GPCR_Rhodpsn_7TM"/>
</dbReference>
<dbReference type="GO" id="GO:0004930">
    <property type="term" value="F:G protein-coupled receptor activity"/>
    <property type="evidence" value="ECO:0007669"/>
    <property type="project" value="UniProtKB-KW"/>
</dbReference>
<dbReference type="PROSITE" id="PS50833">
    <property type="entry name" value="BRIX"/>
    <property type="match status" value="1"/>
</dbReference>
<proteinExistence type="inferred from homology"/>
<sequence length="824" mass="94470">TKNQKKSRAQAIHVAEDAYRSVPHSFVFHRGQVGKNVGQLVQDMRKVMQPYTAESLKVRKKNLLKDFVSVAGPLGVTHFIMFGKTPNSINMRLARLPKGPMLYFKVLKYSLIKDVVSSLKKHRMHEQQFTHHPLLILSNFGVDGMHVKLMATMFQNMFPSINVQKVNLNSIKRCVLFSFDPASQEIQFRHYSLKVVPVGMSRGIKKLMQEKFPNMSKFEDITELLVKGANLSESEAEQDGEHNITELPQMYSGRGNMPSQQSAVRLTEIGPRMTLQLVKIQEGMGDGNILYHSMISKTEEEIQEILKRKEAKMKEKEERRKTQEQNVVTKKEKREENKKKSLEGIKRKRAEAEEDSEVEDPGMQDDRPAAVESDDDVEYYRQAVGQEPDEDMFPGAKKRRRPEKSHDRAKKRKLSPGKSSKQPDSKSPKRKGVVGQHRDKTGKAPHGKGWKKSKHEEKAFGKKKWSPGKAFGSKKSGERENKFPRKNFDGKKNKDKTFQTKGHKDKSGLKRKGAENRMADNFSECEKFQIRLLPAMYGVEFVVALAGNTFALWLLLIREKRNWHSGVVLSCNLAISDLLYILTLPLLIVYYALGKHWLFGEAVCKIERFLFTCNLYVSIFFIMTISVNRCVGIACPFFTRLYVEPFHVKIISVILWIIVGVISSPMLKFASLCKHSYNNNTLCVSFCQPTPDETSVFIYRVFLAVFGCLVPFIVTFTSYCVLFRVVWKNVNITTLEKRKVALLVFSVIVLYAVSFVPYHIFQVYYLYLRKSDPNNMNCWVYKMYQVSKGLATLNMCIHPILYMAVFDSIRVACCGKNSEDNAVE</sequence>
<dbReference type="PROSITE" id="PS00237">
    <property type="entry name" value="G_PROTEIN_RECEP_F1_1"/>
    <property type="match status" value="1"/>
</dbReference>
<feature type="compositionally biased region" description="Basic residues" evidence="7">
    <location>
        <begin position="443"/>
        <end position="453"/>
    </location>
</feature>
<dbReference type="GO" id="GO:0016020">
    <property type="term" value="C:membrane"/>
    <property type="evidence" value="ECO:0007669"/>
    <property type="project" value="UniProtKB-SubCell"/>
</dbReference>
<dbReference type="GO" id="GO:0005730">
    <property type="term" value="C:nucleolus"/>
    <property type="evidence" value="ECO:0007669"/>
    <property type="project" value="UniProtKB-SubCell"/>
</dbReference>
<dbReference type="InterPro" id="IPR000276">
    <property type="entry name" value="GPCR_Rhodpsn"/>
</dbReference>
<evidence type="ECO:0000256" key="5">
    <source>
        <dbReference type="ARBA" id="ARBA00023136"/>
    </source>
</evidence>
<dbReference type="Gene3D" id="1.20.1070.10">
    <property type="entry name" value="Rhodopsin 7-helix transmembrane proteins"/>
    <property type="match status" value="1"/>
</dbReference>
<feature type="domain" description="G-protein coupled receptors family 1 profile" evidence="9">
    <location>
        <begin position="547"/>
        <end position="802"/>
    </location>
</feature>
<keyword evidence="5 8" id="KW-0472">Membrane</keyword>
<dbReference type="AlphaFoldDB" id="A0A315V2C0"/>
<evidence type="ECO:0000256" key="6">
    <source>
        <dbReference type="RuleBase" id="RU000688"/>
    </source>
</evidence>
<dbReference type="SMART" id="SM00879">
    <property type="entry name" value="Brix"/>
    <property type="match status" value="1"/>
</dbReference>
<feature type="region of interest" description="Disordered" evidence="7">
    <location>
        <begin position="312"/>
        <end position="515"/>
    </location>
</feature>
<dbReference type="STRING" id="33528.ENSGAFP00000023447"/>
<dbReference type="GO" id="GO:0019843">
    <property type="term" value="F:rRNA binding"/>
    <property type="evidence" value="ECO:0007669"/>
    <property type="project" value="InterPro"/>
</dbReference>
<feature type="transmembrane region" description="Helical" evidence="8">
    <location>
        <begin position="535"/>
        <end position="555"/>
    </location>
</feature>
<dbReference type="Pfam" id="PF00001">
    <property type="entry name" value="7tm_1"/>
    <property type="match status" value="1"/>
</dbReference>
<evidence type="ECO:0000256" key="7">
    <source>
        <dbReference type="SAM" id="MobiDB-lite"/>
    </source>
</evidence>
<dbReference type="SUPFAM" id="SSF81321">
    <property type="entry name" value="Family A G protein-coupled receptor-like"/>
    <property type="match status" value="1"/>
</dbReference>
<dbReference type="PRINTS" id="PR00237">
    <property type="entry name" value="GPCRRHODOPSN"/>
</dbReference>
<feature type="transmembrane region" description="Helical" evidence="8">
    <location>
        <begin position="697"/>
        <end position="722"/>
    </location>
</feature>
<comment type="caution">
    <text evidence="11">The sequence shown here is derived from an EMBL/GenBank/DDBJ whole genome shotgun (WGS) entry which is preliminary data.</text>
</comment>
<name>A0A315V2C0_GAMAF</name>
<feature type="transmembrane region" description="Helical" evidence="8">
    <location>
        <begin position="742"/>
        <end position="767"/>
    </location>
</feature>
<dbReference type="GO" id="GO:0000027">
    <property type="term" value="P:ribosomal large subunit assembly"/>
    <property type="evidence" value="ECO:0007669"/>
    <property type="project" value="TreeGrafter"/>
</dbReference>
<feature type="compositionally biased region" description="Basic and acidic residues" evidence="7">
    <location>
        <begin position="312"/>
        <end position="345"/>
    </location>
</feature>
<keyword evidence="12" id="KW-1185">Reference proteome</keyword>
<dbReference type="InterPro" id="IPR045112">
    <property type="entry name" value="PPAN-like"/>
</dbReference>
<evidence type="ECO:0000259" key="10">
    <source>
        <dbReference type="PROSITE" id="PS50833"/>
    </source>
</evidence>
<keyword evidence="4 8" id="KW-1133">Transmembrane helix</keyword>
<feature type="transmembrane region" description="Helical" evidence="8">
    <location>
        <begin position="650"/>
        <end position="670"/>
    </location>
</feature>
<dbReference type="Pfam" id="PF04427">
    <property type="entry name" value="Brix"/>
    <property type="match status" value="1"/>
</dbReference>
<protein>
    <recommendedName>
        <fullName evidence="13">Brix domain-containing protein</fullName>
    </recommendedName>
</protein>
<evidence type="ECO:0000313" key="12">
    <source>
        <dbReference type="Proteomes" id="UP000250572"/>
    </source>
</evidence>
<keyword evidence="3 6" id="KW-0812">Transmembrane</keyword>
<evidence type="ECO:0000256" key="8">
    <source>
        <dbReference type="SAM" id="Phobius"/>
    </source>
</evidence>
<dbReference type="InterPro" id="IPR007109">
    <property type="entry name" value="Brix"/>
</dbReference>
<feature type="compositionally biased region" description="Basic residues" evidence="7">
    <location>
        <begin position="396"/>
        <end position="415"/>
    </location>
</feature>
<feature type="compositionally biased region" description="Basic and acidic residues" evidence="7">
    <location>
        <begin position="505"/>
        <end position="515"/>
    </location>
</feature>
<evidence type="ECO:0000256" key="3">
    <source>
        <dbReference type="ARBA" id="ARBA00022692"/>
    </source>
</evidence>
<organism evidence="11 12">
    <name type="scientific">Gambusia affinis</name>
    <name type="common">Western mosquitofish</name>
    <name type="synonym">Heterandria affinis</name>
    <dbReference type="NCBI Taxonomy" id="33528"/>
    <lineage>
        <taxon>Eukaryota</taxon>
        <taxon>Metazoa</taxon>
        <taxon>Chordata</taxon>
        <taxon>Craniata</taxon>
        <taxon>Vertebrata</taxon>
        <taxon>Euteleostomi</taxon>
        <taxon>Actinopterygii</taxon>
        <taxon>Neopterygii</taxon>
        <taxon>Teleostei</taxon>
        <taxon>Neoteleostei</taxon>
        <taxon>Acanthomorphata</taxon>
        <taxon>Ovalentaria</taxon>
        <taxon>Atherinomorphae</taxon>
        <taxon>Cyprinodontiformes</taxon>
        <taxon>Poeciliidae</taxon>
        <taxon>Poeciliinae</taxon>
        <taxon>Gambusia</taxon>
    </lineage>
</organism>
<dbReference type="EMBL" id="NHOQ01002357">
    <property type="protein sequence ID" value="PWA17621.1"/>
    <property type="molecule type" value="Genomic_DNA"/>
</dbReference>
<dbReference type="PANTHER" id="PTHR12661:SF5">
    <property type="entry name" value="SUPPRESSOR OF SWI4 1 HOMOLOG"/>
    <property type="match status" value="1"/>
</dbReference>
<feature type="compositionally biased region" description="Acidic residues" evidence="7">
    <location>
        <begin position="352"/>
        <end position="363"/>
    </location>
</feature>
<dbReference type="PANTHER" id="PTHR12661">
    <property type="entry name" value="PETER PAN-RELATED"/>
    <property type="match status" value="1"/>
</dbReference>
<evidence type="ECO:0008006" key="13">
    <source>
        <dbReference type="Google" id="ProtNLM"/>
    </source>
</evidence>
<evidence type="ECO:0000313" key="11">
    <source>
        <dbReference type="EMBL" id="PWA17621.1"/>
    </source>
</evidence>
<feature type="transmembrane region" description="Helical" evidence="8">
    <location>
        <begin position="615"/>
        <end position="638"/>
    </location>
</feature>
<dbReference type="Proteomes" id="UP000250572">
    <property type="component" value="Unassembled WGS sequence"/>
</dbReference>
<feature type="domain" description="Brix" evidence="10">
    <location>
        <begin position="23"/>
        <end position="286"/>
    </location>
</feature>
<feature type="compositionally biased region" description="Basic and acidic residues" evidence="7">
    <location>
        <begin position="475"/>
        <end position="498"/>
    </location>
</feature>
<dbReference type="GO" id="GO:0006364">
    <property type="term" value="P:rRNA processing"/>
    <property type="evidence" value="ECO:0007669"/>
    <property type="project" value="InterPro"/>
</dbReference>
<evidence type="ECO:0000259" key="9">
    <source>
        <dbReference type="PROSITE" id="PS50262"/>
    </source>
</evidence>
<evidence type="ECO:0000256" key="1">
    <source>
        <dbReference type="ARBA" id="ARBA00004370"/>
    </source>
</evidence>
<comment type="subcellular location">
    <subcellularLocation>
        <location evidence="1">Membrane</location>
    </subcellularLocation>
    <subcellularLocation>
        <location evidence="2">Nucleus</location>
        <location evidence="2">Nucleolus</location>
    </subcellularLocation>
</comment>
<reference evidence="11 12" key="1">
    <citation type="journal article" date="2018" name="G3 (Bethesda)">
        <title>A High-Quality Reference Genome for the Invasive Mosquitofish Gambusia affinis Using a Chicago Library.</title>
        <authorList>
            <person name="Hoffberg S.L."/>
            <person name="Troendle N.J."/>
            <person name="Glenn T.C."/>
            <person name="Mahmud O."/>
            <person name="Louha S."/>
            <person name="Chalopin D."/>
            <person name="Bennetzen J.L."/>
            <person name="Mauricio R."/>
        </authorList>
    </citation>
    <scope>NUCLEOTIDE SEQUENCE [LARGE SCALE GENOMIC DNA]</scope>
    <source>
        <strain evidence="11">NE01/NJP1002.9</strain>
        <tissue evidence="11">Muscle</tissue>
    </source>
</reference>
<accession>A0A315V2C0</accession>
<feature type="transmembrane region" description="Helical" evidence="8">
    <location>
        <begin position="567"/>
        <end position="593"/>
    </location>
</feature>
<keyword evidence="6" id="KW-0807">Transducer</keyword>
<evidence type="ECO:0000256" key="4">
    <source>
        <dbReference type="ARBA" id="ARBA00022989"/>
    </source>
</evidence>
<evidence type="ECO:0000256" key="2">
    <source>
        <dbReference type="ARBA" id="ARBA00004604"/>
    </source>
</evidence>
<keyword evidence="6" id="KW-0297">G-protein coupled receptor</keyword>
<keyword evidence="6" id="KW-0675">Receptor</keyword>